<sequence>CPFMSITMPDNVVCTFDKLCLGVECCMHVKLALFRQHINIFARLDPPEMKFVFGINHYKTDVQLASGPSTDGKIIMTVNIELKIPYES</sequence>
<name>A0A8B6HKW6_MYTGA</name>
<dbReference type="EMBL" id="UYJE01010238">
    <property type="protein sequence ID" value="VDI81101.1"/>
    <property type="molecule type" value="Genomic_DNA"/>
</dbReference>
<comment type="caution">
    <text evidence="1">The sequence shown here is derived from an EMBL/GenBank/DDBJ whole genome shotgun (WGS) entry which is preliminary data.</text>
</comment>
<dbReference type="OrthoDB" id="6139456at2759"/>
<organism evidence="1 2">
    <name type="scientific">Mytilus galloprovincialis</name>
    <name type="common">Mediterranean mussel</name>
    <dbReference type="NCBI Taxonomy" id="29158"/>
    <lineage>
        <taxon>Eukaryota</taxon>
        <taxon>Metazoa</taxon>
        <taxon>Spiralia</taxon>
        <taxon>Lophotrochozoa</taxon>
        <taxon>Mollusca</taxon>
        <taxon>Bivalvia</taxon>
        <taxon>Autobranchia</taxon>
        <taxon>Pteriomorphia</taxon>
        <taxon>Mytilida</taxon>
        <taxon>Mytiloidea</taxon>
        <taxon>Mytilidae</taxon>
        <taxon>Mytilinae</taxon>
        <taxon>Mytilus</taxon>
    </lineage>
</organism>
<evidence type="ECO:0000313" key="1">
    <source>
        <dbReference type="EMBL" id="VDI81101.1"/>
    </source>
</evidence>
<gene>
    <name evidence="1" type="ORF">MGAL_10B020068</name>
</gene>
<proteinExistence type="predicted"/>
<reference evidence="1" key="1">
    <citation type="submission" date="2018-11" db="EMBL/GenBank/DDBJ databases">
        <authorList>
            <person name="Alioto T."/>
            <person name="Alioto T."/>
        </authorList>
    </citation>
    <scope>NUCLEOTIDE SEQUENCE</scope>
</reference>
<dbReference type="Proteomes" id="UP000596742">
    <property type="component" value="Unassembled WGS sequence"/>
</dbReference>
<keyword evidence="2" id="KW-1185">Reference proteome</keyword>
<dbReference type="AlphaFoldDB" id="A0A8B6HKW6"/>
<accession>A0A8B6HKW6</accession>
<feature type="non-terminal residue" evidence="1">
    <location>
        <position position="1"/>
    </location>
</feature>
<protein>
    <submittedName>
        <fullName evidence="1">Uncharacterized protein</fullName>
    </submittedName>
</protein>
<evidence type="ECO:0000313" key="2">
    <source>
        <dbReference type="Proteomes" id="UP000596742"/>
    </source>
</evidence>